<dbReference type="AlphaFoldDB" id="A0AAN5W7N5"/>
<dbReference type="EMBL" id="VUAO01000012">
    <property type="protein sequence ID" value="KAA8797900.1"/>
    <property type="molecule type" value="Genomic_DNA"/>
</dbReference>
<proteinExistence type="predicted"/>
<dbReference type="InterPro" id="IPR024968">
    <property type="entry name" value="SlpA_C_lactobacillus"/>
</dbReference>
<dbReference type="Proteomes" id="UP000322051">
    <property type="component" value="Unassembled WGS sequence"/>
</dbReference>
<evidence type="ECO:0000313" key="7">
    <source>
        <dbReference type="Proteomes" id="UP000464915"/>
    </source>
</evidence>
<dbReference type="EMBL" id="CP047143">
    <property type="protein sequence ID" value="QHQ69177.1"/>
    <property type="molecule type" value="Genomic_DNA"/>
</dbReference>
<dbReference type="CDD" id="cd05379">
    <property type="entry name" value="CAP_bacterial"/>
    <property type="match status" value="1"/>
</dbReference>
<feature type="domain" description="S-layer protein C-terminal" evidence="3">
    <location>
        <begin position="40"/>
        <end position="96"/>
    </location>
</feature>
<dbReference type="InterPro" id="IPR035940">
    <property type="entry name" value="CAP_sf"/>
</dbReference>
<dbReference type="RefSeq" id="WP_065989043.1">
    <property type="nucleotide sequence ID" value="NZ_CP047143.1"/>
</dbReference>
<reference evidence="4 6" key="1">
    <citation type="submission" date="2019-09" db="EMBL/GenBank/DDBJ databases">
        <title>Comparative analysis of L. crispatus genomes revealed niche specific adaptation to different host and body sites.</title>
        <authorList>
            <person name="Pan M."/>
            <person name="Hidalgo-Cantabrana C."/>
            <person name="Barrangou R."/>
        </authorList>
    </citation>
    <scope>NUCLEOTIDE SEQUENCE [LARGE SCALE GENOMIC DNA]</scope>
    <source>
        <strain evidence="4 6">NCK973</strain>
    </source>
</reference>
<protein>
    <recommendedName>
        <fullName evidence="8">Surface layer protein A domain-containing protein</fullName>
    </recommendedName>
</protein>
<dbReference type="InterPro" id="IPR014044">
    <property type="entry name" value="CAP_dom"/>
</dbReference>
<organism evidence="4 6">
    <name type="scientific">Lactobacillus crispatus</name>
    <dbReference type="NCBI Taxonomy" id="47770"/>
    <lineage>
        <taxon>Bacteria</taxon>
        <taxon>Bacillati</taxon>
        <taxon>Bacillota</taxon>
        <taxon>Bacilli</taxon>
        <taxon>Lactobacillales</taxon>
        <taxon>Lactobacillaceae</taxon>
        <taxon>Lactobacillus</taxon>
    </lineage>
</organism>
<evidence type="ECO:0000256" key="1">
    <source>
        <dbReference type="SAM" id="MobiDB-lite"/>
    </source>
</evidence>
<evidence type="ECO:0008006" key="8">
    <source>
        <dbReference type="Google" id="ProtNLM"/>
    </source>
</evidence>
<gene>
    <name evidence="4" type="ORF">F1C02_05375</name>
    <name evidence="5" type="ORF">GSR61_11370</name>
</gene>
<feature type="compositionally biased region" description="Low complexity" evidence="1">
    <location>
        <begin position="170"/>
        <end position="189"/>
    </location>
</feature>
<name>A0AAN5W7N5_9LACO</name>
<dbReference type="Pfam" id="PF03217">
    <property type="entry name" value="SlpA"/>
    <property type="match status" value="1"/>
</dbReference>
<evidence type="ECO:0000313" key="6">
    <source>
        <dbReference type="Proteomes" id="UP000322051"/>
    </source>
</evidence>
<evidence type="ECO:0000313" key="4">
    <source>
        <dbReference type="EMBL" id="KAA8797900.1"/>
    </source>
</evidence>
<evidence type="ECO:0000259" key="2">
    <source>
        <dbReference type="Pfam" id="PF00188"/>
    </source>
</evidence>
<feature type="domain" description="SCP" evidence="2">
    <location>
        <begin position="237"/>
        <end position="339"/>
    </location>
</feature>
<sequence>MFNNKKALVKLTAGIGLSTALLLGENVTNNVFPSSTVEAASSYKVVLKHNAYVYNYKGNRIRKGSLKKGKILKVYRSKKIHGKKFLYIGTHQYIKSANTSKYNPKAYLFTVKVNPGSDLYTAPNGDLSNWSMENIQRVYDVSKDSKGETWYKLAKNNWIKSTDTNKPVSNETQNNTTTEQSTNEPQTNTPVTHGSTKSSSPVKDNITNNTSKEPTSTNVQSKATTQFASELSKSFIEQLNQVRQQMGKKPYISDPEMNDFATTRANELIVKFSHTRPNGKSIGYSAEEIGMEGIDVNTTPAEAAKKVLDLFLYKDAVANWAHRKDLLSDHYTRIGVGTAWETKPGLSWGNYEYTNQIGFRTAVQLR</sequence>
<keyword evidence="5" id="KW-0614">Plasmid</keyword>
<dbReference type="Gene3D" id="3.40.33.10">
    <property type="entry name" value="CAP"/>
    <property type="match status" value="1"/>
</dbReference>
<feature type="compositionally biased region" description="Polar residues" evidence="1">
    <location>
        <begin position="190"/>
        <end position="224"/>
    </location>
</feature>
<dbReference type="Proteomes" id="UP000464915">
    <property type="component" value="Plasmid unnamed"/>
</dbReference>
<dbReference type="Pfam" id="PF00188">
    <property type="entry name" value="CAP"/>
    <property type="match status" value="1"/>
</dbReference>
<reference evidence="5 7" key="2">
    <citation type="submission" date="2019-12" db="EMBL/GenBank/DDBJ databases">
        <title>Complete Genome Sequences of Lactobacillus strains, C25 and P38, Isolated from Chicken Cecum.</title>
        <authorList>
            <person name="Hassan H.M."/>
            <person name="Mendoza M."/>
            <person name="Rezvani M."/>
            <person name="Koci M.D."/>
            <person name="Dickey A.N."/>
            <person name="Scholl E.H."/>
        </authorList>
    </citation>
    <scope>NUCLEOTIDE SEQUENCE [LARGE SCALE GENOMIC DNA]</scope>
    <source>
        <strain evidence="5 7">C25</strain>
        <plasmid evidence="5 7">unnamed</plasmid>
    </source>
</reference>
<accession>A0AAN5W7N5</accession>
<dbReference type="SUPFAM" id="SSF55797">
    <property type="entry name" value="PR-1-like"/>
    <property type="match status" value="1"/>
</dbReference>
<geneLocation type="plasmid" evidence="5 7">
    <name>unnamed</name>
</geneLocation>
<evidence type="ECO:0000313" key="5">
    <source>
        <dbReference type="EMBL" id="QHQ69177.1"/>
    </source>
</evidence>
<evidence type="ECO:0000259" key="3">
    <source>
        <dbReference type="Pfam" id="PF03217"/>
    </source>
</evidence>
<feature type="region of interest" description="Disordered" evidence="1">
    <location>
        <begin position="161"/>
        <end position="224"/>
    </location>
</feature>